<protein>
    <recommendedName>
        <fullName evidence="4">Cell surface protein</fullName>
    </recommendedName>
</protein>
<gene>
    <name evidence="2" type="ORF">DSM104440_03305</name>
</gene>
<sequence>MNTFKRKALTSAVLAGLGAAGTAQAVYLDPNGQGQALIYPYYTVQASNGNGYNTYISVVNTTTAVKVVKVRFREGKNSREVLDFNLYLSPNDVFAGAVVPTSDAATAGGRFVTTDTSCTNPALPDLGGGLRGIDFRNYLYSGANAEAAGVNEGLDRSREGYAEIIEMGTLSPTVGPGSAAVHGASGSPACGTPLTGQTVPGVAAAITTPSGGLNGTGTIINVNSGADAGYNADALSNLTATPIYFDIGNDTPNFSNADPVSVVVANNRAYFSTWAATPVGRAGAVSATMMRSSVINEYILDSGTKSQTDWVLTFPTKHHFVTTATATTPFTNKYVAASGACETISFSYFNREERGATAAGADFSPLPPGAAANTVCWESTVVSIRNGATHMPTGTASGVLGSTNAVPINVTTGFQNGWASLTFTGTNAVAGAGTGLASATGVTDNILTGATSAVAQTFQGLPVTGFMVRNLNNSTLTCGTATCQGNYGSLFGHKYLVTAAPTP</sequence>
<name>A0A6M4HA37_9PROT</name>
<dbReference type="AlphaFoldDB" id="A0A6M4HA37"/>
<evidence type="ECO:0000313" key="2">
    <source>
        <dbReference type="EMBL" id="QJR16470.1"/>
    </source>
</evidence>
<keyword evidence="1" id="KW-0732">Signal</keyword>
<reference evidence="2 3" key="1">
    <citation type="submission" date="2020-04" db="EMBL/GenBank/DDBJ databases">
        <title>Usitatibacter rugosus gen. nov., sp. nov. and Usitatibacter palustris sp. nov., novel members of Usitatibacteraceae fam. nov. within the order Nitrosomonadales isolated from soil.</title>
        <authorList>
            <person name="Huber K.J."/>
            <person name="Neumann-Schaal M."/>
            <person name="Geppert A."/>
            <person name="Luckner M."/>
            <person name="Wanner G."/>
            <person name="Overmann J."/>
        </authorList>
    </citation>
    <scope>NUCLEOTIDE SEQUENCE [LARGE SCALE GENOMIC DNA]</scope>
    <source>
        <strain evidence="2 3">Swamp67</strain>
    </source>
</reference>
<evidence type="ECO:0008006" key="4">
    <source>
        <dbReference type="Google" id="ProtNLM"/>
    </source>
</evidence>
<accession>A0A6M4HA37</accession>
<evidence type="ECO:0000313" key="3">
    <source>
        <dbReference type="Proteomes" id="UP000503096"/>
    </source>
</evidence>
<keyword evidence="3" id="KW-1185">Reference proteome</keyword>
<organism evidence="2 3">
    <name type="scientific">Usitatibacter palustris</name>
    <dbReference type="NCBI Taxonomy" id="2732487"/>
    <lineage>
        <taxon>Bacteria</taxon>
        <taxon>Pseudomonadati</taxon>
        <taxon>Pseudomonadota</taxon>
        <taxon>Betaproteobacteria</taxon>
        <taxon>Nitrosomonadales</taxon>
        <taxon>Usitatibacteraceae</taxon>
        <taxon>Usitatibacter</taxon>
    </lineage>
</organism>
<feature type="signal peptide" evidence="1">
    <location>
        <begin position="1"/>
        <end position="25"/>
    </location>
</feature>
<dbReference type="EMBL" id="CP053073">
    <property type="protein sequence ID" value="QJR16470.1"/>
    <property type="molecule type" value="Genomic_DNA"/>
</dbReference>
<feature type="chain" id="PRO_5026785222" description="Cell surface protein" evidence="1">
    <location>
        <begin position="26"/>
        <end position="503"/>
    </location>
</feature>
<dbReference type="RefSeq" id="WP_171164597.1">
    <property type="nucleotide sequence ID" value="NZ_CP053073.1"/>
</dbReference>
<dbReference type="Proteomes" id="UP000503096">
    <property type="component" value="Chromosome"/>
</dbReference>
<dbReference type="InParanoid" id="A0A6M4HA37"/>
<evidence type="ECO:0000256" key="1">
    <source>
        <dbReference type="SAM" id="SignalP"/>
    </source>
</evidence>
<proteinExistence type="predicted"/>
<dbReference type="KEGG" id="upl:DSM104440_03305"/>